<dbReference type="SUPFAM" id="SSF109998">
    <property type="entry name" value="Triger factor/SurA peptide-binding domain-like"/>
    <property type="match status" value="1"/>
</dbReference>
<comment type="caution">
    <text evidence="9">The sequence shown here is derived from an EMBL/GenBank/DDBJ whole genome shotgun (WGS) entry which is preliminary data.</text>
</comment>
<evidence type="ECO:0000256" key="5">
    <source>
        <dbReference type="ARBA" id="ARBA00023136"/>
    </source>
</evidence>
<evidence type="ECO:0000313" key="9">
    <source>
        <dbReference type="EMBL" id="TDE40704.1"/>
    </source>
</evidence>
<protein>
    <submittedName>
        <fullName evidence="9">Peptidylprolyl isomerase</fullName>
    </submittedName>
</protein>
<evidence type="ECO:0000256" key="7">
    <source>
        <dbReference type="ARBA" id="ARBA00038408"/>
    </source>
</evidence>
<dbReference type="EMBL" id="SMFP01000001">
    <property type="protein sequence ID" value="TDE40704.1"/>
    <property type="molecule type" value="Genomic_DNA"/>
</dbReference>
<dbReference type="GO" id="GO:0003755">
    <property type="term" value="F:peptidyl-prolyl cis-trans isomerase activity"/>
    <property type="evidence" value="ECO:0007669"/>
    <property type="project" value="InterPro"/>
</dbReference>
<organism evidence="9 10">
    <name type="scientific">Antarcticimicrobium sediminis</name>
    <dbReference type="NCBI Taxonomy" id="2546227"/>
    <lineage>
        <taxon>Bacteria</taxon>
        <taxon>Pseudomonadati</taxon>
        <taxon>Pseudomonadota</taxon>
        <taxon>Alphaproteobacteria</taxon>
        <taxon>Rhodobacterales</taxon>
        <taxon>Paracoccaceae</taxon>
        <taxon>Antarcticimicrobium</taxon>
    </lineage>
</organism>
<comment type="subcellular location">
    <subcellularLocation>
        <location evidence="1">Cell membrane</location>
        <topology evidence="1">Single-pass type II membrane protein</topology>
    </subcellularLocation>
</comment>
<dbReference type="Proteomes" id="UP000294662">
    <property type="component" value="Unassembled WGS sequence"/>
</dbReference>
<feature type="domain" description="PpiC" evidence="8">
    <location>
        <begin position="245"/>
        <end position="364"/>
    </location>
</feature>
<dbReference type="Pfam" id="PF13624">
    <property type="entry name" value="SurA_N_3"/>
    <property type="match status" value="1"/>
</dbReference>
<dbReference type="GO" id="GO:0005886">
    <property type="term" value="C:plasma membrane"/>
    <property type="evidence" value="ECO:0007669"/>
    <property type="project" value="UniProtKB-SubCell"/>
</dbReference>
<keyword evidence="10" id="KW-1185">Reference proteome</keyword>
<keyword evidence="6" id="KW-0143">Chaperone</keyword>
<dbReference type="PANTHER" id="PTHR47529">
    <property type="entry name" value="PEPTIDYL-PROLYL CIS-TRANS ISOMERASE D"/>
    <property type="match status" value="1"/>
</dbReference>
<dbReference type="RefSeq" id="WP_132826695.1">
    <property type="nucleotide sequence ID" value="NZ_SMFP01000001.1"/>
</dbReference>
<dbReference type="PANTHER" id="PTHR47529:SF1">
    <property type="entry name" value="PERIPLASMIC CHAPERONE PPID"/>
    <property type="match status" value="1"/>
</dbReference>
<dbReference type="OrthoDB" id="9768393at2"/>
<dbReference type="Pfam" id="PF13145">
    <property type="entry name" value="Rotamase_2"/>
    <property type="match status" value="1"/>
</dbReference>
<evidence type="ECO:0000256" key="6">
    <source>
        <dbReference type="ARBA" id="ARBA00023186"/>
    </source>
</evidence>
<dbReference type="InterPro" id="IPR027304">
    <property type="entry name" value="Trigger_fact/SurA_dom_sf"/>
</dbReference>
<dbReference type="InterPro" id="IPR052029">
    <property type="entry name" value="PpiD_chaperone"/>
</dbReference>
<keyword evidence="4" id="KW-1133">Transmembrane helix</keyword>
<dbReference type="AlphaFoldDB" id="A0A4R5F007"/>
<keyword evidence="3" id="KW-0812">Transmembrane</keyword>
<gene>
    <name evidence="9" type="ORF">E1B25_00350</name>
</gene>
<evidence type="ECO:0000259" key="8">
    <source>
        <dbReference type="Pfam" id="PF13145"/>
    </source>
</evidence>
<dbReference type="SUPFAM" id="SSF54534">
    <property type="entry name" value="FKBP-like"/>
    <property type="match status" value="1"/>
</dbReference>
<keyword evidence="9" id="KW-0413">Isomerase</keyword>
<dbReference type="Gene3D" id="1.10.4030.10">
    <property type="entry name" value="Porin chaperone SurA, peptide-binding domain"/>
    <property type="match status" value="1"/>
</dbReference>
<keyword evidence="5" id="KW-0472">Membrane</keyword>
<evidence type="ECO:0000256" key="2">
    <source>
        <dbReference type="ARBA" id="ARBA00022475"/>
    </source>
</evidence>
<comment type="similarity">
    <text evidence="7">Belongs to the PpiD chaperone family.</text>
</comment>
<sequence>MAARVKQLSKTFVWILLGLLIAGLAGFGATNLSGTVRTVATVGDQTVSVDAYARDLQREIRAVEAQTGQAMQMSEARARGLDQQVLARLISLASIDNEVAELGLSVGDAKLQQEVMAISAFQGPDGKFDRESYRFALDQAGLNEAEFEADLRAEAARTLVQGAIIDGVSMPDTLINTLVDYVAARRSFTVATLTATDLDAPLPEPDESALQAYYDAHPEQFTLPETKQITYVTLTPEMILDQVEVDDAALRQLYEDRSDDYSIPERRLIERLVFPDEAAASSAMAQIEVGGTTFEALVKARGLALSDVDMGDMSAAELGTASVPIFAADMNQVVGPLPSDLGPALYRVNGKLEARETSFEDASDELRDELAGERARRLIETRARDIDDLLAGGATLEDLAKETDMELGQIDWTSDSADAVAAYDAFREVAQTVSPEDFPEVGFLEDGGIFALRLDDTLAPRPEPFESARARVIEGWQLQQTGAALTAQAEALVQEMGAEGDFAAVGLDVQVETGLTRTAYLDGTPPDFMTQVFEMEPGALRVIGTGDRVQIVRLDAVLPPETTADLDRMRSAFGQELDQALAQALFDAFARDAQLRAHPMLDQRAVNAVQSSFQ</sequence>
<evidence type="ECO:0000256" key="1">
    <source>
        <dbReference type="ARBA" id="ARBA00004401"/>
    </source>
</evidence>
<name>A0A4R5F007_9RHOB</name>
<evidence type="ECO:0000256" key="4">
    <source>
        <dbReference type="ARBA" id="ARBA00022989"/>
    </source>
</evidence>
<accession>A0A4R5F007</accession>
<dbReference type="InterPro" id="IPR000297">
    <property type="entry name" value="PPIase_PpiC"/>
</dbReference>
<evidence type="ECO:0000313" key="10">
    <source>
        <dbReference type="Proteomes" id="UP000294662"/>
    </source>
</evidence>
<evidence type="ECO:0000256" key="3">
    <source>
        <dbReference type="ARBA" id="ARBA00022692"/>
    </source>
</evidence>
<keyword evidence="2" id="KW-1003">Cell membrane</keyword>
<reference evidence="9 10" key="1">
    <citation type="submission" date="2019-03" db="EMBL/GenBank/DDBJ databases">
        <authorList>
            <person name="Zhang S."/>
        </authorList>
    </citation>
    <scope>NUCLEOTIDE SEQUENCE [LARGE SCALE GENOMIC DNA]</scope>
    <source>
        <strain evidence="9 10">S4J41</strain>
    </source>
</reference>
<proteinExistence type="inferred from homology"/>